<reference evidence="1 2" key="1">
    <citation type="submission" date="2021-01" db="EMBL/GenBank/DDBJ databases">
        <title>Whole genome shotgun sequence of Planobispora siamensis NBRC 107568.</title>
        <authorList>
            <person name="Komaki H."/>
            <person name="Tamura T."/>
        </authorList>
    </citation>
    <scope>NUCLEOTIDE SEQUENCE [LARGE SCALE GENOMIC DNA]</scope>
    <source>
        <strain evidence="1 2">NBRC 107568</strain>
    </source>
</reference>
<comment type="caution">
    <text evidence="1">The sequence shown here is derived from an EMBL/GenBank/DDBJ whole genome shotgun (WGS) entry which is preliminary data.</text>
</comment>
<evidence type="ECO:0000313" key="1">
    <source>
        <dbReference type="EMBL" id="GIH97954.1"/>
    </source>
</evidence>
<protein>
    <submittedName>
        <fullName evidence="1">Uncharacterized protein</fullName>
    </submittedName>
</protein>
<name>A0A8J3WP36_9ACTN</name>
<organism evidence="1 2">
    <name type="scientific">Planobispora siamensis</name>
    <dbReference type="NCBI Taxonomy" id="936338"/>
    <lineage>
        <taxon>Bacteria</taxon>
        <taxon>Bacillati</taxon>
        <taxon>Actinomycetota</taxon>
        <taxon>Actinomycetes</taxon>
        <taxon>Streptosporangiales</taxon>
        <taxon>Streptosporangiaceae</taxon>
        <taxon>Planobispora</taxon>
    </lineage>
</organism>
<keyword evidence="2" id="KW-1185">Reference proteome</keyword>
<proteinExistence type="predicted"/>
<dbReference type="EMBL" id="BOOJ01000118">
    <property type="protein sequence ID" value="GIH97954.1"/>
    <property type="molecule type" value="Genomic_DNA"/>
</dbReference>
<dbReference type="Gene3D" id="2.60.120.430">
    <property type="entry name" value="Galactose-binding lectin"/>
    <property type="match status" value="1"/>
</dbReference>
<accession>A0A8J3WP36</accession>
<gene>
    <name evidence="1" type="ORF">Psi01_85840</name>
</gene>
<dbReference type="AlphaFoldDB" id="A0A8J3WP36"/>
<evidence type="ECO:0000313" key="2">
    <source>
        <dbReference type="Proteomes" id="UP000619788"/>
    </source>
</evidence>
<sequence>MPIIVDKWMTVGEWQQDVDTNIMLRDHDWIDISASGSIWAGVWFTGENGPQGWTTYTAGGDSPLPGAPPFSLLGRTAEDGYFYVGAGLRRTYLNESIGPGETRLFLRINDNKPANGSGAFNVRIQVWR</sequence>
<dbReference type="RefSeq" id="WP_204069923.1">
    <property type="nucleotide sequence ID" value="NZ_BOOJ01000118.1"/>
</dbReference>
<dbReference type="Proteomes" id="UP000619788">
    <property type="component" value="Unassembled WGS sequence"/>
</dbReference>